<dbReference type="AlphaFoldDB" id="A0A6J6JVG6"/>
<feature type="transmembrane region" description="Helical" evidence="7">
    <location>
        <begin position="69"/>
        <end position="90"/>
    </location>
</feature>
<dbReference type="GO" id="GO:0005886">
    <property type="term" value="C:plasma membrane"/>
    <property type="evidence" value="ECO:0007669"/>
    <property type="project" value="UniProtKB-SubCell"/>
</dbReference>
<keyword evidence="5 7" id="KW-0472">Membrane</keyword>
<name>A0A6J6JVG6_9ZZZZ</name>
<evidence type="ECO:0000313" key="8">
    <source>
        <dbReference type="EMBL" id="CAB4641491.1"/>
    </source>
</evidence>
<dbReference type="PANTHER" id="PTHR34583">
    <property type="entry name" value="ANTIPORTER SUBUNIT MNHC2-RELATED"/>
    <property type="match status" value="1"/>
</dbReference>
<evidence type="ECO:0000256" key="2">
    <source>
        <dbReference type="ARBA" id="ARBA00022475"/>
    </source>
</evidence>
<dbReference type="NCBIfam" id="NF005929">
    <property type="entry name" value="PRK07946.1"/>
    <property type="match status" value="1"/>
</dbReference>
<organism evidence="8">
    <name type="scientific">freshwater metagenome</name>
    <dbReference type="NCBI Taxonomy" id="449393"/>
    <lineage>
        <taxon>unclassified sequences</taxon>
        <taxon>metagenomes</taxon>
        <taxon>ecological metagenomes</taxon>
    </lineage>
</organism>
<evidence type="ECO:0000256" key="7">
    <source>
        <dbReference type="SAM" id="Phobius"/>
    </source>
</evidence>
<evidence type="ECO:0000256" key="3">
    <source>
        <dbReference type="ARBA" id="ARBA00022692"/>
    </source>
</evidence>
<accession>A0A6J6JVG6</accession>
<evidence type="ECO:0000256" key="1">
    <source>
        <dbReference type="ARBA" id="ARBA00004651"/>
    </source>
</evidence>
<dbReference type="Gene3D" id="1.10.287.3510">
    <property type="match status" value="1"/>
</dbReference>
<dbReference type="InterPro" id="IPR039428">
    <property type="entry name" value="NUOK/Mnh_C1-like"/>
</dbReference>
<reference evidence="8" key="1">
    <citation type="submission" date="2020-05" db="EMBL/GenBank/DDBJ databases">
        <authorList>
            <person name="Chiriac C."/>
            <person name="Salcher M."/>
            <person name="Ghai R."/>
            <person name="Kavagutti S V."/>
        </authorList>
    </citation>
    <scope>NUCLEOTIDE SEQUENCE</scope>
</reference>
<feature type="region of interest" description="Disordered" evidence="6">
    <location>
        <begin position="98"/>
        <end position="127"/>
    </location>
</feature>
<keyword evidence="3 7" id="KW-0812">Transmembrane</keyword>
<keyword evidence="2" id="KW-1003">Cell membrane</keyword>
<evidence type="ECO:0000256" key="4">
    <source>
        <dbReference type="ARBA" id="ARBA00022989"/>
    </source>
</evidence>
<evidence type="ECO:0000256" key="6">
    <source>
        <dbReference type="SAM" id="MobiDB-lite"/>
    </source>
</evidence>
<evidence type="ECO:0000256" key="5">
    <source>
        <dbReference type="ARBA" id="ARBA00023136"/>
    </source>
</evidence>
<dbReference type="InterPro" id="IPR050601">
    <property type="entry name" value="CPA3_antiporter_subunitC"/>
</dbReference>
<feature type="transmembrane region" description="Helical" evidence="7">
    <location>
        <begin position="29"/>
        <end position="48"/>
    </location>
</feature>
<keyword evidence="4 7" id="KW-1133">Transmembrane helix</keyword>
<dbReference type="Pfam" id="PF00420">
    <property type="entry name" value="Oxidored_q2"/>
    <property type="match status" value="1"/>
</dbReference>
<dbReference type="EMBL" id="CAEZWE010000002">
    <property type="protein sequence ID" value="CAB4641491.1"/>
    <property type="molecule type" value="Genomic_DNA"/>
</dbReference>
<gene>
    <name evidence="8" type="ORF">UFOPK2169_00120</name>
</gene>
<comment type="subcellular location">
    <subcellularLocation>
        <location evidence="1">Cell membrane</location>
        <topology evidence="1">Multi-pass membrane protein</topology>
    </subcellularLocation>
</comment>
<dbReference type="PANTHER" id="PTHR34583:SF2">
    <property type="entry name" value="ANTIPORTER SUBUNIT MNHC2-RELATED"/>
    <property type="match status" value="1"/>
</dbReference>
<proteinExistence type="predicted"/>
<sequence>MSAALIVLIGVLFASGTFLLLQRSLTRIILGVGIMANAVNVLILSIGARAGEAPIIGRDGEFTDPVPQALVLTAIVIGFGITAFLLALAWRGWTIDGNDDVEDDDEDKRVASAKPLLGGTEVPGDYQ</sequence>
<protein>
    <submittedName>
        <fullName evidence="8">Unannotated protein</fullName>
    </submittedName>
</protein>